<feature type="transmembrane region" description="Helical" evidence="1">
    <location>
        <begin position="68"/>
        <end position="86"/>
    </location>
</feature>
<keyword evidence="1" id="KW-1133">Transmembrane helix</keyword>
<sequence length="490" mass="52201">MTQPIAHSSIAATSPARRLCTRAIDYSLPLCMIATLAHIIGHIDAAIWPARLALVAYLISQWRLQTPLARSLLLVGLILAAAIALLHDDAGELLGHALDRFCFFATFVSALGMLRVAALHSRLIRQAGQALIKQRPSQRYPILAAGTGMLGVIINIGVLSLFGALIKRSNTLRAAGGHAYIRDTRERRMMLAMLRGFALVPLASPLSITVAVILSNMTYLTWLDLAPAALPTAAIVFCLGWLFDWLQRPAPSGLSMPETEPASLASFGHFILLAGAITLSVFAVSALLDLTLPVAVLLACPLSSFTWLALQRRRLGGGTGARRAATLFIRHSRLIFGANRVEIAVLGGSGFLGALITPLIDADRLSAILLHSGLHGPAAAVAAMLVVVVLAQAGLNPIVSATLLLGVLPDPTSIGLHPVVLAVALMSAWALAMLSSPFTAVMLILSALTGRSVYTITWRWNGLFFLLCVATLCVWVFVLSGLLSGQWRVW</sequence>
<feature type="transmembrane region" description="Helical" evidence="1">
    <location>
        <begin position="419"/>
        <end position="448"/>
    </location>
</feature>
<dbReference type="Proteomes" id="UP001595462">
    <property type="component" value="Unassembled WGS sequence"/>
</dbReference>
<proteinExistence type="predicted"/>
<dbReference type="EMBL" id="JBHRSS010000010">
    <property type="protein sequence ID" value="MFC3106088.1"/>
    <property type="molecule type" value="Genomic_DNA"/>
</dbReference>
<gene>
    <name evidence="2" type="ORF">ACFOSU_19630</name>
</gene>
<evidence type="ECO:0000313" key="2">
    <source>
        <dbReference type="EMBL" id="MFC3106088.1"/>
    </source>
</evidence>
<comment type="caution">
    <text evidence="2">The sequence shown here is derived from an EMBL/GenBank/DDBJ whole genome shotgun (WGS) entry which is preliminary data.</text>
</comment>
<evidence type="ECO:0000256" key="1">
    <source>
        <dbReference type="SAM" id="Phobius"/>
    </source>
</evidence>
<keyword evidence="3" id="KW-1185">Reference proteome</keyword>
<feature type="transmembrane region" description="Helical" evidence="1">
    <location>
        <begin position="192"/>
        <end position="214"/>
    </location>
</feature>
<name>A0ABV7ETK6_9GAMM</name>
<dbReference type="RefSeq" id="WP_380691670.1">
    <property type="nucleotide sequence ID" value="NZ_JBHRSS010000010.1"/>
</dbReference>
<accession>A0ABV7ETK6</accession>
<feature type="transmembrane region" description="Helical" evidence="1">
    <location>
        <begin position="140"/>
        <end position="166"/>
    </location>
</feature>
<keyword evidence="1" id="KW-0812">Transmembrane</keyword>
<protein>
    <submittedName>
        <fullName evidence="2">Uncharacterized protein</fullName>
    </submittedName>
</protein>
<feature type="transmembrane region" description="Helical" evidence="1">
    <location>
        <begin position="26"/>
        <end position="48"/>
    </location>
</feature>
<evidence type="ECO:0000313" key="3">
    <source>
        <dbReference type="Proteomes" id="UP001595462"/>
    </source>
</evidence>
<feature type="transmembrane region" description="Helical" evidence="1">
    <location>
        <begin position="98"/>
        <end position="120"/>
    </location>
</feature>
<feature type="transmembrane region" description="Helical" evidence="1">
    <location>
        <begin position="341"/>
        <end position="360"/>
    </location>
</feature>
<keyword evidence="1" id="KW-0472">Membrane</keyword>
<reference evidence="3" key="1">
    <citation type="journal article" date="2019" name="Int. J. Syst. Evol. Microbiol.">
        <title>The Global Catalogue of Microorganisms (GCM) 10K type strain sequencing project: providing services to taxonomists for standard genome sequencing and annotation.</title>
        <authorList>
            <consortium name="The Broad Institute Genomics Platform"/>
            <consortium name="The Broad Institute Genome Sequencing Center for Infectious Disease"/>
            <person name="Wu L."/>
            <person name="Ma J."/>
        </authorList>
    </citation>
    <scope>NUCLEOTIDE SEQUENCE [LARGE SCALE GENOMIC DNA]</scope>
    <source>
        <strain evidence="3">KCTC 52640</strain>
    </source>
</reference>
<feature type="transmembrane region" description="Helical" evidence="1">
    <location>
        <begin position="264"/>
        <end position="284"/>
    </location>
</feature>
<feature type="transmembrane region" description="Helical" evidence="1">
    <location>
        <begin position="460"/>
        <end position="483"/>
    </location>
</feature>
<organism evidence="2 3">
    <name type="scientific">Salinisphaera aquimarina</name>
    <dbReference type="NCBI Taxonomy" id="2094031"/>
    <lineage>
        <taxon>Bacteria</taxon>
        <taxon>Pseudomonadati</taxon>
        <taxon>Pseudomonadota</taxon>
        <taxon>Gammaproteobacteria</taxon>
        <taxon>Salinisphaerales</taxon>
        <taxon>Salinisphaeraceae</taxon>
        <taxon>Salinisphaera</taxon>
    </lineage>
</organism>
<feature type="transmembrane region" description="Helical" evidence="1">
    <location>
        <begin position="290"/>
        <end position="310"/>
    </location>
</feature>
<feature type="transmembrane region" description="Helical" evidence="1">
    <location>
        <begin position="220"/>
        <end position="243"/>
    </location>
</feature>